<dbReference type="PANTHER" id="PTHR23131:SF4">
    <property type="entry name" value="METALLO-BETA-LACTAMASE SUPERFAMILY POTEIN"/>
    <property type="match status" value="1"/>
</dbReference>
<name>S5XVG7_PARAH</name>
<dbReference type="InterPro" id="IPR001279">
    <property type="entry name" value="Metallo-B-lactamas"/>
</dbReference>
<sequence length="340" mass="37894">MLRYPVTVPPAPGEAIELAEGVLWMRLPLPMKLDHVNVYAFAETDGWTVIDTGFDSRRARAQWEALLDGPLEGRPVQRVIATHHHADHIGLAGWFQAKGASLWTSRTAWLMARMQVLDVQEHPTPEAVAFWRRAGMDAETLQTRLDERPFNMADVCHPLPPGFHRLAEGDALEMGGRRWRVHIGNGHAPEHLTLWSEDDHLVIGGDQLLPSISPNLGVYPTEPLADTVGDWLESCARLKDFARDDQLVLPGHNIPFFGLPERLDQLIENHHSALRRITRALQEAPRSVAGCFDILYRRKIDAATYGLALVEAIGHINHLARAGKVWPVGTTEDGAVLWGA</sequence>
<dbReference type="InterPro" id="IPR050662">
    <property type="entry name" value="Sec-metab_biosynth-thioest"/>
</dbReference>
<dbReference type="PANTHER" id="PTHR23131">
    <property type="entry name" value="ENDORIBONUCLEASE LACTB2"/>
    <property type="match status" value="1"/>
</dbReference>
<dbReference type="HOGENOM" id="CLU_048478_0_1_5"/>
<dbReference type="EMBL" id="CP006650">
    <property type="protein sequence ID" value="AGT07370.1"/>
    <property type="molecule type" value="Genomic_DNA"/>
</dbReference>
<evidence type="ECO:0000313" key="2">
    <source>
        <dbReference type="EMBL" id="AGT07370.1"/>
    </source>
</evidence>
<dbReference type="Proteomes" id="UP000015480">
    <property type="component" value="Chromosome"/>
</dbReference>
<gene>
    <name evidence="2" type="ORF">JCM7686_0259</name>
</gene>
<dbReference type="STRING" id="1367847.JCM7686_0259"/>
<evidence type="ECO:0000259" key="1">
    <source>
        <dbReference type="SMART" id="SM00849"/>
    </source>
</evidence>
<organism evidence="2 3">
    <name type="scientific">Paracoccus aminophilus JCM 7686</name>
    <dbReference type="NCBI Taxonomy" id="1367847"/>
    <lineage>
        <taxon>Bacteria</taxon>
        <taxon>Pseudomonadati</taxon>
        <taxon>Pseudomonadota</taxon>
        <taxon>Alphaproteobacteria</taxon>
        <taxon>Rhodobacterales</taxon>
        <taxon>Paracoccaceae</taxon>
        <taxon>Paracoccus</taxon>
    </lineage>
</organism>
<feature type="domain" description="Metallo-beta-lactamase" evidence="1">
    <location>
        <begin position="35"/>
        <end position="252"/>
    </location>
</feature>
<dbReference type="AlphaFoldDB" id="S5XVG7"/>
<dbReference type="PATRIC" id="fig|1367847.3.peg.205"/>
<dbReference type="KEGG" id="pami:JCM7686_0259"/>
<protein>
    <submittedName>
        <fullName evidence="2">Beta-lactamase domain-containing protein</fullName>
    </submittedName>
</protein>
<dbReference type="RefSeq" id="WP_020949010.1">
    <property type="nucleotide sequence ID" value="NC_022041.1"/>
</dbReference>
<dbReference type="OrthoDB" id="2971563at2"/>
<keyword evidence="3" id="KW-1185">Reference proteome</keyword>
<dbReference type="InterPro" id="IPR036866">
    <property type="entry name" value="RibonucZ/Hydroxyglut_hydro"/>
</dbReference>
<dbReference type="Pfam" id="PF00753">
    <property type="entry name" value="Lactamase_B"/>
    <property type="match status" value="1"/>
</dbReference>
<dbReference type="Pfam" id="PF21221">
    <property type="entry name" value="B_lactamase-like_C"/>
    <property type="match status" value="1"/>
</dbReference>
<dbReference type="Gene3D" id="3.60.15.10">
    <property type="entry name" value="Ribonuclease Z/Hydroxyacylglutathione hydrolase-like"/>
    <property type="match status" value="1"/>
</dbReference>
<dbReference type="InterPro" id="IPR048933">
    <property type="entry name" value="B_lactamase-like_C"/>
</dbReference>
<proteinExistence type="predicted"/>
<reference evidence="2 3" key="1">
    <citation type="journal article" date="2014" name="BMC Genomics">
        <title>Architecture and functions of a multipartite genome of the methylotrophic bacterium Paracoccus aminophilus JCM 7686, containing primary and secondary chromids.</title>
        <authorList>
            <person name="Dziewit L."/>
            <person name="Czarnecki J."/>
            <person name="Wibberg D."/>
            <person name="Radlinska M."/>
            <person name="Mrozek P."/>
            <person name="Szymczak M."/>
            <person name="Schluter A."/>
            <person name="Puhler A."/>
            <person name="Bartosik D."/>
        </authorList>
    </citation>
    <scope>NUCLEOTIDE SEQUENCE [LARGE SCALE GENOMIC DNA]</scope>
    <source>
        <strain evidence="2">JCM 7686</strain>
    </source>
</reference>
<dbReference type="eggNOG" id="COG0491">
    <property type="taxonomic scope" value="Bacteria"/>
</dbReference>
<accession>S5XVG7</accession>
<dbReference type="SUPFAM" id="SSF56281">
    <property type="entry name" value="Metallo-hydrolase/oxidoreductase"/>
    <property type="match status" value="1"/>
</dbReference>
<evidence type="ECO:0000313" key="3">
    <source>
        <dbReference type="Proteomes" id="UP000015480"/>
    </source>
</evidence>
<dbReference type="SMART" id="SM00849">
    <property type="entry name" value="Lactamase_B"/>
    <property type="match status" value="1"/>
</dbReference>